<evidence type="ECO:0000313" key="3">
    <source>
        <dbReference type="Proteomes" id="UP001363460"/>
    </source>
</evidence>
<dbReference type="Proteomes" id="UP001363460">
    <property type="component" value="Chromosome"/>
</dbReference>
<keyword evidence="3" id="KW-1185">Reference proteome</keyword>
<proteinExistence type="predicted"/>
<dbReference type="EMBL" id="CP146369">
    <property type="protein sequence ID" value="WWT53833.1"/>
    <property type="molecule type" value="Genomic_DNA"/>
</dbReference>
<protein>
    <submittedName>
        <fullName evidence="2">Uncharacterized protein</fullName>
    </submittedName>
</protein>
<reference evidence="2 3" key="1">
    <citation type="submission" date="2024-02" db="EMBL/GenBank/DDBJ databases">
        <title>Distribution and functional of Brevundimonas-related endobacteria within Verticillium dahliae.</title>
        <authorList>
            <person name="Zeng H."/>
        </authorList>
    </citation>
    <scope>NUCLEOTIDE SEQUENCE [LARGE SCALE GENOMIC DNA]</scope>
    <source>
        <strain evidence="2 3">TRM 44200</strain>
    </source>
</reference>
<feature type="region of interest" description="Disordered" evidence="1">
    <location>
        <begin position="1"/>
        <end position="25"/>
    </location>
</feature>
<feature type="compositionally biased region" description="Polar residues" evidence="1">
    <location>
        <begin position="1"/>
        <end position="11"/>
    </location>
</feature>
<organism evidence="2 3">
    <name type="scientific">Brevundimonas olei</name>
    <dbReference type="NCBI Taxonomy" id="657642"/>
    <lineage>
        <taxon>Bacteria</taxon>
        <taxon>Pseudomonadati</taxon>
        <taxon>Pseudomonadota</taxon>
        <taxon>Alphaproteobacteria</taxon>
        <taxon>Caulobacterales</taxon>
        <taxon>Caulobacteraceae</taxon>
        <taxon>Brevundimonas</taxon>
    </lineage>
</organism>
<feature type="compositionally biased region" description="Basic and acidic residues" evidence="1">
    <location>
        <begin position="14"/>
        <end position="24"/>
    </location>
</feature>
<evidence type="ECO:0000256" key="1">
    <source>
        <dbReference type="SAM" id="MobiDB-lite"/>
    </source>
</evidence>
<dbReference type="RefSeq" id="WP_338575753.1">
    <property type="nucleotide sequence ID" value="NZ_CP146369.1"/>
</dbReference>
<gene>
    <name evidence="2" type="ORF">V8J38_11265</name>
</gene>
<sequence length="150" mass="17375">MRWRRNTSLTTARAEVENHGETEMKNPATLREAGYRFCRRSNGSWAWVHPSEVLATDLDATDMDDGAFERLVEETETDTTLFYNMTPGQRDRALQWARRHDWGRLARWGGGMDQWTMVDVLEVAKLGNGAWTERSLSFDSLTELRNWAGY</sequence>
<accession>A0ABZ2I8D9</accession>
<evidence type="ECO:0000313" key="2">
    <source>
        <dbReference type="EMBL" id="WWT53833.1"/>
    </source>
</evidence>
<name>A0ABZ2I8D9_9CAUL</name>